<dbReference type="EMBL" id="WPIK01000032">
    <property type="protein sequence ID" value="MVN23501.1"/>
    <property type="molecule type" value="Genomic_DNA"/>
</dbReference>
<dbReference type="AlphaFoldDB" id="A0A7K1T1W4"/>
<dbReference type="RefSeq" id="WP_157569822.1">
    <property type="nucleotide sequence ID" value="NZ_WPIK01000032.1"/>
</dbReference>
<sequence length="223" mass="26086">MTRLHLFTAIIISFLLGCNEAVDKSLVGDAVKLNSPYSNFSLYRYHIESSMAFGSGFTVLKILPFDEKCDYTDRDFFIFSDNSYPFFIKWKNKDTLFVKCLLDNGALANKQPIKTDIQKWKDWTFEVEYYSMYSSGTNGDYSIKSYKEDLNLVRFKSDRDALVFKKNELILELDTNKISLSTFKVDTFKSKTGLSFNDYKLRMNKNYRINDFKELQPFIVTNP</sequence>
<organism evidence="1 2">
    <name type="scientific">Mucilaginibacter arboris</name>
    <dbReference type="NCBI Taxonomy" id="2682090"/>
    <lineage>
        <taxon>Bacteria</taxon>
        <taxon>Pseudomonadati</taxon>
        <taxon>Bacteroidota</taxon>
        <taxon>Sphingobacteriia</taxon>
        <taxon>Sphingobacteriales</taxon>
        <taxon>Sphingobacteriaceae</taxon>
        <taxon>Mucilaginibacter</taxon>
    </lineage>
</organism>
<proteinExistence type="predicted"/>
<comment type="caution">
    <text evidence="1">The sequence shown here is derived from an EMBL/GenBank/DDBJ whole genome shotgun (WGS) entry which is preliminary data.</text>
</comment>
<dbReference type="Proteomes" id="UP000462014">
    <property type="component" value="Unassembled WGS sequence"/>
</dbReference>
<name>A0A7K1T1W4_9SPHI</name>
<accession>A0A7K1T1W4</accession>
<evidence type="ECO:0000313" key="2">
    <source>
        <dbReference type="Proteomes" id="UP000462014"/>
    </source>
</evidence>
<evidence type="ECO:0000313" key="1">
    <source>
        <dbReference type="EMBL" id="MVN23501.1"/>
    </source>
</evidence>
<reference evidence="1 2" key="1">
    <citation type="submission" date="2019-12" db="EMBL/GenBank/DDBJ databases">
        <title>Mucilaginibacter sp. HMF7410 genome sequencing and assembly.</title>
        <authorList>
            <person name="Kang H."/>
            <person name="Cha I."/>
            <person name="Kim H."/>
            <person name="Joh K."/>
        </authorList>
    </citation>
    <scope>NUCLEOTIDE SEQUENCE [LARGE SCALE GENOMIC DNA]</scope>
    <source>
        <strain evidence="1 2">HMF7410</strain>
    </source>
</reference>
<gene>
    <name evidence="1" type="ORF">GO621_18435</name>
</gene>
<protein>
    <recommendedName>
        <fullName evidence="3">Lipoprotein</fullName>
    </recommendedName>
</protein>
<dbReference type="PROSITE" id="PS51257">
    <property type="entry name" value="PROKAR_LIPOPROTEIN"/>
    <property type="match status" value="1"/>
</dbReference>
<evidence type="ECO:0008006" key="3">
    <source>
        <dbReference type="Google" id="ProtNLM"/>
    </source>
</evidence>
<keyword evidence="2" id="KW-1185">Reference proteome</keyword>